<keyword evidence="4" id="KW-1185">Reference proteome</keyword>
<evidence type="ECO:0000313" key="3">
    <source>
        <dbReference type="EMBL" id="UUX50898.1"/>
    </source>
</evidence>
<dbReference type="Proteomes" id="UP001060336">
    <property type="component" value="Chromosome"/>
</dbReference>
<keyword evidence="2" id="KW-0732">Signal</keyword>
<accession>A0A9J7AVR7</accession>
<dbReference type="AlphaFoldDB" id="A0A9J7AVR7"/>
<dbReference type="PROSITE" id="PS51257">
    <property type="entry name" value="PROKAR_LIPOPROTEIN"/>
    <property type="match status" value="1"/>
</dbReference>
<sequence>MHKGCIGLTKSGTRPKLLLAAALMLGLGACNGAGFPPFGDSLSTGDPAKKDASASGAQQQDRSEGPSFAEFRDVPIPANADIDFDNLLVLGAEDGWIGRLALTVGYKMPDMYAFYEREMPRFGWLKITSVRSAISTMTYSRGDRIATVTLSSRTTGGTAIDFTVAPANPLAEKSALIGSPSRSASGSSI</sequence>
<evidence type="ECO:0000256" key="2">
    <source>
        <dbReference type="SAM" id="SignalP"/>
    </source>
</evidence>
<reference evidence="3" key="1">
    <citation type="submission" date="2022-08" db="EMBL/GenBank/DDBJ databases">
        <title>Nisaea acidiphila sp. nov., isolated from a marine algal debris and emended description of the genus Nisaea Urios et al. 2008.</title>
        <authorList>
            <person name="Kwon K."/>
        </authorList>
    </citation>
    <scope>NUCLEOTIDE SEQUENCE</scope>
    <source>
        <strain evidence="3">MEBiC11861</strain>
    </source>
</reference>
<dbReference type="RefSeq" id="WP_257770148.1">
    <property type="nucleotide sequence ID" value="NZ_CP102480.1"/>
</dbReference>
<proteinExistence type="predicted"/>
<name>A0A9J7AVR7_9PROT</name>
<gene>
    <name evidence="3" type="ORF">NUH88_04215</name>
</gene>
<protein>
    <submittedName>
        <fullName evidence="3">Uncharacterized protein</fullName>
    </submittedName>
</protein>
<dbReference type="KEGG" id="naci:NUH88_04215"/>
<evidence type="ECO:0000313" key="4">
    <source>
        <dbReference type="Proteomes" id="UP001060336"/>
    </source>
</evidence>
<organism evidence="3 4">
    <name type="scientific">Nisaea acidiphila</name>
    <dbReference type="NCBI Taxonomy" id="1862145"/>
    <lineage>
        <taxon>Bacteria</taxon>
        <taxon>Pseudomonadati</taxon>
        <taxon>Pseudomonadota</taxon>
        <taxon>Alphaproteobacteria</taxon>
        <taxon>Rhodospirillales</taxon>
        <taxon>Thalassobaculaceae</taxon>
        <taxon>Nisaea</taxon>
    </lineage>
</organism>
<feature type="signal peptide" evidence="2">
    <location>
        <begin position="1"/>
        <end position="32"/>
    </location>
</feature>
<dbReference type="EMBL" id="CP102480">
    <property type="protein sequence ID" value="UUX50898.1"/>
    <property type="molecule type" value="Genomic_DNA"/>
</dbReference>
<feature type="chain" id="PRO_5039898572" evidence="2">
    <location>
        <begin position="33"/>
        <end position="189"/>
    </location>
</feature>
<feature type="region of interest" description="Disordered" evidence="1">
    <location>
        <begin position="41"/>
        <end position="70"/>
    </location>
</feature>
<evidence type="ECO:0000256" key="1">
    <source>
        <dbReference type="SAM" id="MobiDB-lite"/>
    </source>
</evidence>